<dbReference type="EMBL" id="JAEHOD010000066">
    <property type="protein sequence ID" value="KAG2432681.1"/>
    <property type="molecule type" value="Genomic_DNA"/>
</dbReference>
<dbReference type="Proteomes" id="UP000613740">
    <property type="component" value="Unassembled WGS sequence"/>
</dbReference>
<sequence length="457" mass="44313">MSNPKTPGIKGQKAARIGFKTPVKGAASSVDVDSLCTEFRSKTALRVPADRAAKDQPQLSGLATGVLKPRIRPGEDACWFSPPRGGRNLSRELRSLGLGGGGGGGGAEAAPSIASLPRALTSTSSATASASTTTAFTTAAAAPQPSISSHSSGSISISSCGSGGRDGGADGSASSRAASAGLAPTPSRRHASAAAAAAAAAAPAPGGIEPPNASAGAQPLPAQGARPGAHHQEATATSSAVAVGLAEGAGTQAPHATCRASSGCSAGTRPCDGASLGAESVARPPSAAAWAAGHDLTADPGAQVAGAGAATAAAAAAPTSAAAPARPAASSRSGHSAMAAAAAAATATAGKVEALATRGDSHPTATAATISEGVTRSWADQPAATQPPLQQQQALGSVQLFSPVKAGRSHREKLGADVVLTPVRRSARTSQKPTTPISALLEMTNFAFVNNAYLNPE</sequence>
<evidence type="ECO:0000313" key="2">
    <source>
        <dbReference type="EMBL" id="KAG2432681.1"/>
    </source>
</evidence>
<gene>
    <name evidence="2" type="ORF">HYH02_006666</name>
</gene>
<name>A0A835T6V1_9CHLO</name>
<protein>
    <submittedName>
        <fullName evidence="2">Uncharacterized protein</fullName>
    </submittedName>
</protein>
<feature type="compositionally biased region" description="Low complexity" evidence="1">
    <location>
        <begin position="192"/>
        <end position="205"/>
    </location>
</feature>
<accession>A0A835T6V1</accession>
<dbReference type="OrthoDB" id="551759at2759"/>
<organism evidence="2 3">
    <name type="scientific">Chlamydomonas schloesseri</name>
    <dbReference type="NCBI Taxonomy" id="2026947"/>
    <lineage>
        <taxon>Eukaryota</taxon>
        <taxon>Viridiplantae</taxon>
        <taxon>Chlorophyta</taxon>
        <taxon>core chlorophytes</taxon>
        <taxon>Chlorophyceae</taxon>
        <taxon>CS clade</taxon>
        <taxon>Chlamydomonadales</taxon>
        <taxon>Chlamydomonadaceae</taxon>
        <taxon>Chlamydomonas</taxon>
    </lineage>
</organism>
<proteinExistence type="predicted"/>
<evidence type="ECO:0000256" key="1">
    <source>
        <dbReference type="SAM" id="MobiDB-lite"/>
    </source>
</evidence>
<reference evidence="2" key="1">
    <citation type="journal article" date="2020" name="bioRxiv">
        <title>Comparative genomics of Chlamydomonas.</title>
        <authorList>
            <person name="Craig R.J."/>
            <person name="Hasan A.R."/>
            <person name="Ness R.W."/>
            <person name="Keightley P.D."/>
        </authorList>
    </citation>
    <scope>NUCLEOTIDE SEQUENCE</scope>
    <source>
        <strain evidence="2">CCAP 11/173</strain>
    </source>
</reference>
<feature type="compositionally biased region" description="Gly residues" evidence="1">
    <location>
        <begin position="161"/>
        <end position="170"/>
    </location>
</feature>
<evidence type="ECO:0000313" key="3">
    <source>
        <dbReference type="Proteomes" id="UP000613740"/>
    </source>
</evidence>
<feature type="compositionally biased region" description="Gly residues" evidence="1">
    <location>
        <begin position="97"/>
        <end position="107"/>
    </location>
</feature>
<keyword evidence="3" id="KW-1185">Reference proteome</keyword>
<dbReference type="AlphaFoldDB" id="A0A835T6V1"/>
<feature type="compositionally biased region" description="Low complexity" evidence="1">
    <location>
        <begin position="171"/>
        <end position="181"/>
    </location>
</feature>
<feature type="compositionally biased region" description="Low complexity" evidence="1">
    <location>
        <begin position="121"/>
        <end position="160"/>
    </location>
</feature>
<comment type="caution">
    <text evidence="2">The sequence shown here is derived from an EMBL/GenBank/DDBJ whole genome shotgun (WGS) entry which is preliminary data.</text>
</comment>
<feature type="region of interest" description="Disordered" evidence="1">
    <location>
        <begin position="76"/>
        <end position="291"/>
    </location>
</feature>